<comment type="caution">
    <text evidence="1">The sequence shown here is derived from an EMBL/GenBank/DDBJ whole genome shotgun (WGS) entry which is preliminary data.</text>
</comment>
<dbReference type="AlphaFoldDB" id="A0A1R1YDP5"/>
<keyword evidence="2" id="KW-1185">Reference proteome</keyword>
<proteinExistence type="predicted"/>
<gene>
    <name evidence="1" type="ORF">AYI69_g4435</name>
</gene>
<organism evidence="1 2">
    <name type="scientific">Smittium culicis</name>
    <dbReference type="NCBI Taxonomy" id="133412"/>
    <lineage>
        <taxon>Eukaryota</taxon>
        <taxon>Fungi</taxon>
        <taxon>Fungi incertae sedis</taxon>
        <taxon>Zoopagomycota</taxon>
        <taxon>Kickxellomycotina</taxon>
        <taxon>Harpellomycetes</taxon>
        <taxon>Harpellales</taxon>
        <taxon>Legeriomycetaceae</taxon>
        <taxon>Smittium</taxon>
    </lineage>
</organism>
<name>A0A1R1YDP5_9FUNG</name>
<protein>
    <submittedName>
        <fullName evidence="1">Uncharacterized protein</fullName>
    </submittedName>
</protein>
<reference evidence="2" key="1">
    <citation type="submission" date="2017-01" db="EMBL/GenBank/DDBJ databases">
        <authorList>
            <person name="Wang Y."/>
            <person name="White M."/>
            <person name="Kvist S."/>
            <person name="Moncalvo J.-M."/>
        </authorList>
    </citation>
    <scope>NUCLEOTIDE SEQUENCE [LARGE SCALE GENOMIC DNA]</scope>
    <source>
        <strain evidence="2">ID-206-W2</strain>
    </source>
</reference>
<accession>A0A1R1YDP5</accession>
<sequence>MKLIADQLISNDSKKLWNYIKSYTGKSFQSIADGPVYDKNKNLSTEKHEKIKIWTNHFSELAKDTTGNSPSADKWENLISSDCDYYPECDSTILWSDITDALADIPNNKAP</sequence>
<evidence type="ECO:0000313" key="1">
    <source>
        <dbReference type="EMBL" id="OMJ25000.1"/>
    </source>
</evidence>
<dbReference type="EMBL" id="LSSM01001717">
    <property type="protein sequence ID" value="OMJ25000.1"/>
    <property type="molecule type" value="Genomic_DNA"/>
</dbReference>
<dbReference type="Proteomes" id="UP000187429">
    <property type="component" value="Unassembled WGS sequence"/>
</dbReference>
<dbReference type="OrthoDB" id="5543323at2759"/>
<evidence type="ECO:0000313" key="2">
    <source>
        <dbReference type="Proteomes" id="UP000187429"/>
    </source>
</evidence>